<comment type="caution">
    <text evidence="2">The sequence shown here is derived from an EMBL/GenBank/DDBJ whole genome shotgun (WGS) entry which is preliminary data.</text>
</comment>
<dbReference type="AlphaFoldDB" id="A0AAD4YV22"/>
<dbReference type="EMBL" id="JAJFAZ020000006">
    <property type="protein sequence ID" value="KAI5322510.1"/>
    <property type="molecule type" value="Genomic_DNA"/>
</dbReference>
<keyword evidence="1" id="KW-0472">Membrane</keyword>
<protein>
    <submittedName>
        <fullName evidence="2">Uncharacterized protein</fullName>
    </submittedName>
</protein>
<keyword evidence="3" id="KW-1185">Reference proteome</keyword>
<keyword evidence="1" id="KW-1133">Transmembrane helix</keyword>
<feature type="transmembrane region" description="Helical" evidence="1">
    <location>
        <begin position="56"/>
        <end position="76"/>
    </location>
</feature>
<evidence type="ECO:0000313" key="3">
    <source>
        <dbReference type="Proteomes" id="UP001054821"/>
    </source>
</evidence>
<feature type="transmembrane region" description="Helical" evidence="1">
    <location>
        <begin position="131"/>
        <end position="152"/>
    </location>
</feature>
<reference evidence="2 3" key="1">
    <citation type="journal article" date="2022" name="G3 (Bethesda)">
        <title>Whole-genome sequence and methylome profiling of the almond [Prunus dulcis (Mill.) D.A. Webb] cultivar 'Nonpareil'.</title>
        <authorList>
            <person name="D'Amico-Willman K.M."/>
            <person name="Ouma W.Z."/>
            <person name="Meulia T."/>
            <person name="Sideli G.M."/>
            <person name="Gradziel T.M."/>
            <person name="Fresnedo-Ramirez J."/>
        </authorList>
    </citation>
    <scope>NUCLEOTIDE SEQUENCE [LARGE SCALE GENOMIC DNA]</scope>
    <source>
        <strain evidence="2">Clone GOH B32 T37-40</strain>
    </source>
</reference>
<proteinExistence type="predicted"/>
<keyword evidence="1" id="KW-0812">Transmembrane</keyword>
<accession>A0AAD4YV22</accession>
<sequence>MGKGAGLKVVLLLAARTHEFPLVLTMACLGFGASNVLEVFLGYFQDAGPFPKVMGLLFSLMLTHMFGIKKWAWILVLPSSPKLPLLESSMDLVNTRNHPYHNQPSKPKYSHGLGLLKHVAWLGGKIKVFRLALRVILLMLELCHIVMGYGLAKWHSMG</sequence>
<evidence type="ECO:0000256" key="1">
    <source>
        <dbReference type="SAM" id="Phobius"/>
    </source>
</evidence>
<gene>
    <name evidence="2" type="ORF">L3X38_031582</name>
</gene>
<dbReference type="Proteomes" id="UP001054821">
    <property type="component" value="Chromosome 6"/>
</dbReference>
<organism evidence="2 3">
    <name type="scientific">Prunus dulcis</name>
    <name type="common">Almond</name>
    <name type="synonym">Amygdalus dulcis</name>
    <dbReference type="NCBI Taxonomy" id="3755"/>
    <lineage>
        <taxon>Eukaryota</taxon>
        <taxon>Viridiplantae</taxon>
        <taxon>Streptophyta</taxon>
        <taxon>Embryophyta</taxon>
        <taxon>Tracheophyta</taxon>
        <taxon>Spermatophyta</taxon>
        <taxon>Magnoliopsida</taxon>
        <taxon>eudicotyledons</taxon>
        <taxon>Gunneridae</taxon>
        <taxon>Pentapetalae</taxon>
        <taxon>rosids</taxon>
        <taxon>fabids</taxon>
        <taxon>Rosales</taxon>
        <taxon>Rosaceae</taxon>
        <taxon>Amygdaloideae</taxon>
        <taxon>Amygdaleae</taxon>
        <taxon>Prunus</taxon>
    </lineage>
</organism>
<name>A0AAD4YV22_PRUDU</name>
<evidence type="ECO:0000313" key="2">
    <source>
        <dbReference type="EMBL" id="KAI5322510.1"/>
    </source>
</evidence>
<feature type="transmembrane region" description="Helical" evidence="1">
    <location>
        <begin position="20"/>
        <end position="44"/>
    </location>
</feature>